<gene>
    <name evidence="2" type="ORF">NC653_022373</name>
</gene>
<evidence type="ECO:0000313" key="3">
    <source>
        <dbReference type="Proteomes" id="UP001164929"/>
    </source>
</evidence>
<feature type="chain" id="PRO_5042116752" evidence="1">
    <location>
        <begin position="23"/>
        <end position="235"/>
    </location>
</feature>
<accession>A0AAD6MES8</accession>
<protein>
    <submittedName>
        <fullName evidence="2">Uncharacterized protein</fullName>
    </submittedName>
</protein>
<organism evidence="2 3">
    <name type="scientific">Populus alba x Populus x berolinensis</name>
    <dbReference type="NCBI Taxonomy" id="444605"/>
    <lineage>
        <taxon>Eukaryota</taxon>
        <taxon>Viridiplantae</taxon>
        <taxon>Streptophyta</taxon>
        <taxon>Embryophyta</taxon>
        <taxon>Tracheophyta</taxon>
        <taxon>Spermatophyta</taxon>
        <taxon>Magnoliopsida</taxon>
        <taxon>eudicotyledons</taxon>
        <taxon>Gunneridae</taxon>
        <taxon>Pentapetalae</taxon>
        <taxon>rosids</taxon>
        <taxon>fabids</taxon>
        <taxon>Malpighiales</taxon>
        <taxon>Salicaceae</taxon>
        <taxon>Saliceae</taxon>
        <taxon>Populus</taxon>
    </lineage>
</organism>
<name>A0AAD6MES8_9ROSI</name>
<comment type="caution">
    <text evidence="2">The sequence shown here is derived from an EMBL/GenBank/DDBJ whole genome shotgun (WGS) entry which is preliminary data.</text>
</comment>
<reference evidence="2" key="1">
    <citation type="journal article" date="2023" name="Mol. Ecol. Resour.">
        <title>Chromosome-level genome assembly of a triploid poplar Populus alba 'Berolinensis'.</title>
        <authorList>
            <person name="Chen S."/>
            <person name="Yu Y."/>
            <person name="Wang X."/>
            <person name="Wang S."/>
            <person name="Zhang T."/>
            <person name="Zhou Y."/>
            <person name="He R."/>
            <person name="Meng N."/>
            <person name="Wang Y."/>
            <person name="Liu W."/>
            <person name="Liu Z."/>
            <person name="Liu J."/>
            <person name="Guo Q."/>
            <person name="Huang H."/>
            <person name="Sederoff R.R."/>
            <person name="Wang G."/>
            <person name="Qu G."/>
            <person name="Chen S."/>
        </authorList>
    </citation>
    <scope>NUCLEOTIDE SEQUENCE</scope>
    <source>
        <strain evidence="2">SC-2020</strain>
    </source>
</reference>
<keyword evidence="3" id="KW-1185">Reference proteome</keyword>
<evidence type="ECO:0000256" key="1">
    <source>
        <dbReference type="SAM" id="SignalP"/>
    </source>
</evidence>
<keyword evidence="1" id="KW-0732">Signal</keyword>
<dbReference type="EMBL" id="JAQIZT010000009">
    <property type="protein sequence ID" value="KAJ6984115.1"/>
    <property type="molecule type" value="Genomic_DNA"/>
</dbReference>
<sequence length="235" mass="26245">MGFATKVVFEFLIRCLSRVVCSELAFVVEMCALQRICDSLPKLRVVCSEVAFIAAKRIGCNEVAFSAKIVALVEKQFSLLNYTACSEQIFAVDFYNRPPGIWYHRQDKNNPLVEAGVQEIGIDTKPELVTVKGTMDVKPLAETLKERLKIPVDIDGVHGAMQPEFEYMGQPVYGKVYVGQPVYAFTGTGLRVLYEFRHAPHQGVWLRACTSPGLLFGHAPHQCYRPVLAYPDAVV</sequence>
<dbReference type="AlphaFoldDB" id="A0AAD6MES8"/>
<evidence type="ECO:0000313" key="2">
    <source>
        <dbReference type="EMBL" id="KAJ6984115.1"/>
    </source>
</evidence>
<dbReference type="Proteomes" id="UP001164929">
    <property type="component" value="Chromosome 9"/>
</dbReference>
<feature type="signal peptide" evidence="1">
    <location>
        <begin position="1"/>
        <end position="22"/>
    </location>
</feature>
<proteinExistence type="predicted"/>